<protein>
    <submittedName>
        <fullName evidence="3">Uncharacterized protein CG4951 isoform X1</fullName>
    </submittedName>
</protein>
<sequence>MSFSATGDCQLLSQIYTYKGHRVACSVKVLPTPVTLFEREATNDYHWMTAFRWARIETALWRLFENLAQWQDAKKLRGELLIDHISVRYEATEKPHPASRSLLAGAELGPEDLSLDMQLQYMTVEDTAIVGMHTSKRKVATEAEINGTTKNSSSSRSKPAGAGVKPKAGLPEKPSQSKQPKHIDADDEDDDDNYCPPLTKIKRGRRSTSQGSHSQNGSSSRQRKRRSISTSERNSAASSVESKTARRSGRSPICPSRFNNFVLSSTQQKKPTSGDGKTKKKPSPVRKPKEKPATSSSAKAPKEKSLTPTPAEALKVEQIDGARLDALQRLDSMLAISKPPEVQILLLENMGEADVLATFERYRSDFDKLFKERKNKAQTHSYVNVSHMDVMDILNADIRNKMMKQLAASYSTKSNHTSLIINGLLPLWIVLLFTDTYKLSHDEAVRQIKDQLRWNSYLKAMNNDPLSSDLDG</sequence>
<evidence type="ECO:0000313" key="3">
    <source>
        <dbReference type="RefSeq" id="XP_017026772.1"/>
    </source>
</evidence>
<dbReference type="Proteomes" id="UP001652661">
    <property type="component" value="Chromosome 3R"/>
</dbReference>
<feature type="compositionally biased region" description="Polar residues" evidence="1">
    <location>
        <begin position="146"/>
        <end position="157"/>
    </location>
</feature>
<accession>A0A6P4ICZ1</accession>
<keyword evidence="2" id="KW-1185">Reference proteome</keyword>
<feature type="compositionally biased region" description="Polar residues" evidence="1">
    <location>
        <begin position="257"/>
        <end position="271"/>
    </location>
</feature>
<evidence type="ECO:0000313" key="2">
    <source>
        <dbReference type="Proteomes" id="UP001652661"/>
    </source>
</evidence>
<feature type="compositionally biased region" description="Low complexity" evidence="1">
    <location>
        <begin position="207"/>
        <end position="220"/>
    </location>
</feature>
<feature type="compositionally biased region" description="Polar residues" evidence="1">
    <location>
        <begin position="232"/>
        <end position="242"/>
    </location>
</feature>
<proteinExistence type="predicted"/>
<feature type="compositionally biased region" description="Basic residues" evidence="1">
    <location>
        <begin position="278"/>
        <end position="289"/>
    </location>
</feature>
<organism evidence="2 3">
    <name type="scientific">Drosophila kikkawai</name>
    <name type="common">Fruit fly</name>
    <dbReference type="NCBI Taxonomy" id="30033"/>
    <lineage>
        <taxon>Eukaryota</taxon>
        <taxon>Metazoa</taxon>
        <taxon>Ecdysozoa</taxon>
        <taxon>Arthropoda</taxon>
        <taxon>Hexapoda</taxon>
        <taxon>Insecta</taxon>
        <taxon>Pterygota</taxon>
        <taxon>Neoptera</taxon>
        <taxon>Endopterygota</taxon>
        <taxon>Diptera</taxon>
        <taxon>Brachycera</taxon>
        <taxon>Muscomorpha</taxon>
        <taxon>Ephydroidea</taxon>
        <taxon>Drosophilidae</taxon>
        <taxon>Drosophila</taxon>
        <taxon>Sophophora</taxon>
    </lineage>
</organism>
<name>A0A6P4ICZ1_DROKI</name>
<evidence type="ECO:0000256" key="1">
    <source>
        <dbReference type="SAM" id="MobiDB-lite"/>
    </source>
</evidence>
<dbReference type="AlphaFoldDB" id="A0A6P4ICZ1"/>
<dbReference type="GeneID" id="108077784"/>
<feature type="region of interest" description="Disordered" evidence="1">
    <location>
        <begin position="140"/>
        <end position="313"/>
    </location>
</feature>
<gene>
    <name evidence="3" type="primary">LOC108077784</name>
</gene>
<dbReference type="RefSeq" id="XP_017026772.1">
    <property type="nucleotide sequence ID" value="XM_017171283.3"/>
</dbReference>
<dbReference type="OrthoDB" id="8008330at2759"/>
<reference evidence="3" key="1">
    <citation type="submission" date="2025-08" db="UniProtKB">
        <authorList>
            <consortium name="RefSeq"/>
        </authorList>
    </citation>
    <scope>IDENTIFICATION</scope>
    <source>
        <strain evidence="3">14028-0561.14</strain>
        <tissue evidence="3">Whole fly</tissue>
    </source>
</reference>